<dbReference type="SUPFAM" id="SSF53807">
    <property type="entry name" value="Helical backbone' metal receptor"/>
    <property type="match status" value="1"/>
</dbReference>
<protein>
    <recommendedName>
        <fullName evidence="4">ABC transporter substrate-binding protein</fullName>
    </recommendedName>
</protein>
<gene>
    <name evidence="2" type="ORF">F8154_11510</name>
</gene>
<keyword evidence="1" id="KW-0732">Signal</keyword>
<reference evidence="2 3" key="1">
    <citation type="submission" date="2019-10" db="EMBL/GenBank/DDBJ databases">
        <title>Alkaliphilus serpentinus sp. nov. and Alkaliphilus pronyensis sp. nov., two novel anaerobic alkaliphilic species isolated from the serpentinized-hosted hydrothermal field of the Prony Bay (New Caledonia).</title>
        <authorList>
            <person name="Postec A."/>
        </authorList>
    </citation>
    <scope>NUCLEOTIDE SEQUENCE [LARGE SCALE GENOMIC DNA]</scope>
    <source>
        <strain evidence="2 3">LacV</strain>
    </source>
</reference>
<feature type="signal peptide" evidence="1">
    <location>
        <begin position="1"/>
        <end position="19"/>
    </location>
</feature>
<dbReference type="AlphaFoldDB" id="A0A6I0F8X1"/>
<comment type="caution">
    <text evidence="2">The sequence shown here is derived from an EMBL/GenBank/DDBJ whole genome shotgun (WGS) entry which is preliminary data.</text>
</comment>
<keyword evidence="3" id="KW-1185">Reference proteome</keyword>
<dbReference type="InterPro" id="IPR050492">
    <property type="entry name" value="Bact_metal-bind_prot9"/>
</dbReference>
<evidence type="ECO:0000313" key="2">
    <source>
        <dbReference type="EMBL" id="KAB3532767.1"/>
    </source>
</evidence>
<proteinExistence type="predicted"/>
<sequence>MKFKKAFMILLIICLLTLAVIGCSNNTDEITGADETLKDLEEASIVASTSWTALMAEAAGAKNVTIIAPVELKHPPEYDFKPSDIKKIQEADWVIMAGYEAFMNKIIEANNIDQEKIIRVKTTNTYDNLVEQTKIIAEKINTVNLQQEWVSEFSNTMDVIMEKSKEGNVSDIRVLVHTHLAAYTKSLGYDVVEVYGAEELSPAKIGELAKLQPDLIIDNYHNPQGIAIEELSGAKRVELRNFPGVEQESLVDLMIYNAKLLNIY</sequence>
<organism evidence="2 3">
    <name type="scientific">Alkaliphilus pronyensis</name>
    <dbReference type="NCBI Taxonomy" id="1482732"/>
    <lineage>
        <taxon>Bacteria</taxon>
        <taxon>Bacillati</taxon>
        <taxon>Bacillota</taxon>
        <taxon>Clostridia</taxon>
        <taxon>Peptostreptococcales</taxon>
        <taxon>Natronincolaceae</taxon>
        <taxon>Alkaliphilus</taxon>
    </lineage>
</organism>
<name>A0A6I0F8X1_9FIRM</name>
<dbReference type="Gene3D" id="3.40.50.1980">
    <property type="entry name" value="Nitrogenase molybdenum iron protein domain"/>
    <property type="match status" value="1"/>
</dbReference>
<accession>A0A6I0F8X1</accession>
<evidence type="ECO:0008006" key="4">
    <source>
        <dbReference type="Google" id="ProtNLM"/>
    </source>
</evidence>
<dbReference type="Proteomes" id="UP000432715">
    <property type="component" value="Unassembled WGS sequence"/>
</dbReference>
<evidence type="ECO:0000256" key="1">
    <source>
        <dbReference type="SAM" id="SignalP"/>
    </source>
</evidence>
<dbReference type="PROSITE" id="PS51257">
    <property type="entry name" value="PROKAR_LIPOPROTEIN"/>
    <property type="match status" value="1"/>
</dbReference>
<dbReference type="GO" id="GO:0046872">
    <property type="term" value="F:metal ion binding"/>
    <property type="evidence" value="ECO:0007669"/>
    <property type="project" value="InterPro"/>
</dbReference>
<dbReference type="GO" id="GO:0030001">
    <property type="term" value="P:metal ion transport"/>
    <property type="evidence" value="ECO:0007669"/>
    <property type="project" value="InterPro"/>
</dbReference>
<dbReference type="OrthoDB" id="1951467at2"/>
<dbReference type="PANTHER" id="PTHR42953">
    <property type="entry name" value="HIGH-AFFINITY ZINC UPTAKE SYSTEM PROTEIN ZNUA-RELATED"/>
    <property type="match status" value="1"/>
</dbReference>
<dbReference type="EMBL" id="WBZC01000046">
    <property type="protein sequence ID" value="KAB3532767.1"/>
    <property type="molecule type" value="Genomic_DNA"/>
</dbReference>
<dbReference type="Pfam" id="PF01297">
    <property type="entry name" value="ZnuA"/>
    <property type="match status" value="1"/>
</dbReference>
<dbReference type="InterPro" id="IPR006127">
    <property type="entry name" value="ZnuA-like"/>
</dbReference>
<feature type="chain" id="PRO_5039122533" description="ABC transporter substrate-binding protein" evidence="1">
    <location>
        <begin position="20"/>
        <end position="264"/>
    </location>
</feature>
<evidence type="ECO:0000313" key="3">
    <source>
        <dbReference type="Proteomes" id="UP000432715"/>
    </source>
</evidence>
<dbReference type="RefSeq" id="WP_151861765.1">
    <property type="nucleotide sequence ID" value="NZ_WBZC01000046.1"/>
</dbReference>